<gene>
    <name evidence="3" type="ORF">BLA6863_05631</name>
</gene>
<feature type="domain" description="ChsH2 C-terminal OB-fold" evidence="1">
    <location>
        <begin position="31"/>
        <end position="91"/>
    </location>
</feature>
<dbReference type="InterPro" id="IPR012340">
    <property type="entry name" value="NA-bd_OB-fold"/>
</dbReference>
<accession>A0A6P2Q9D8</accession>
<reference evidence="3 4" key="1">
    <citation type="submission" date="2019-09" db="EMBL/GenBank/DDBJ databases">
        <authorList>
            <person name="Depoorter E."/>
        </authorList>
    </citation>
    <scope>NUCLEOTIDE SEQUENCE [LARGE SCALE GENOMIC DNA]</scope>
    <source>
        <strain evidence="3">LMG 6863</strain>
    </source>
</reference>
<dbReference type="EMBL" id="CABVPY010000047">
    <property type="protein sequence ID" value="VWC16554.1"/>
    <property type="molecule type" value="Genomic_DNA"/>
</dbReference>
<name>A0A6P2Q9D8_BURL3</name>
<dbReference type="SUPFAM" id="SSF50249">
    <property type="entry name" value="Nucleic acid-binding proteins"/>
    <property type="match status" value="1"/>
</dbReference>
<feature type="domain" description="ChsH2 rubredoxin-like zinc ribbon" evidence="2">
    <location>
        <begin position="3"/>
        <end position="23"/>
    </location>
</feature>
<proteinExistence type="predicted"/>
<evidence type="ECO:0000313" key="4">
    <source>
        <dbReference type="Proteomes" id="UP000494170"/>
    </source>
</evidence>
<dbReference type="PANTHER" id="PTHR34075">
    <property type="entry name" value="BLR3430 PROTEIN"/>
    <property type="match status" value="1"/>
</dbReference>
<dbReference type="Pfam" id="PF12172">
    <property type="entry name" value="zf-ChsH2"/>
    <property type="match status" value="1"/>
</dbReference>
<dbReference type="PANTHER" id="PTHR34075:SF5">
    <property type="entry name" value="BLR3430 PROTEIN"/>
    <property type="match status" value="1"/>
</dbReference>
<dbReference type="InterPro" id="IPR002878">
    <property type="entry name" value="ChsH2_C"/>
</dbReference>
<dbReference type="InterPro" id="IPR022002">
    <property type="entry name" value="ChsH2_Znr"/>
</dbReference>
<organism evidence="3 4">
    <name type="scientific">Burkholderia lata (strain ATCC 17760 / DSM 23089 / LMG 22485 / NCIMB 9086 / R18194 / 383)</name>
    <dbReference type="NCBI Taxonomy" id="482957"/>
    <lineage>
        <taxon>Bacteria</taxon>
        <taxon>Pseudomonadati</taxon>
        <taxon>Pseudomonadota</taxon>
        <taxon>Betaproteobacteria</taxon>
        <taxon>Burkholderiales</taxon>
        <taxon>Burkholderiaceae</taxon>
        <taxon>Burkholderia</taxon>
        <taxon>Burkholderia cepacia complex</taxon>
    </lineage>
</organism>
<evidence type="ECO:0000259" key="2">
    <source>
        <dbReference type="Pfam" id="PF12172"/>
    </source>
</evidence>
<dbReference type="InterPro" id="IPR052513">
    <property type="entry name" value="Thioester_dehydratase-like"/>
</dbReference>
<sequence length="118" mass="12247">MNCGTCGHVFFPPQNLGCERCGAVGDALQPRQLSGSGTLMARVAVHVHAKPERPAPFVIGTVRLDDGPIVRALLDASPDALPPIGSPMVAVLSSVASAENAVAHDLRFSLAQPNPSQE</sequence>
<dbReference type="AlphaFoldDB" id="A0A6P2Q9D8"/>
<dbReference type="Pfam" id="PF01796">
    <property type="entry name" value="OB_ChsH2_C"/>
    <property type="match status" value="1"/>
</dbReference>
<dbReference type="Proteomes" id="UP000494170">
    <property type="component" value="Unassembled WGS sequence"/>
</dbReference>
<evidence type="ECO:0000313" key="3">
    <source>
        <dbReference type="EMBL" id="VWC16554.1"/>
    </source>
</evidence>
<evidence type="ECO:0000259" key="1">
    <source>
        <dbReference type="Pfam" id="PF01796"/>
    </source>
</evidence>
<protein>
    <submittedName>
        <fullName evidence="3">Uncharacterized protein</fullName>
    </submittedName>
</protein>